<evidence type="ECO:0000256" key="5">
    <source>
        <dbReference type="ARBA" id="ARBA00012755"/>
    </source>
</evidence>
<evidence type="ECO:0000256" key="6">
    <source>
        <dbReference type="ARBA" id="ARBA00022525"/>
    </source>
</evidence>
<name>A0A8H8RIA8_9HELO</name>
<dbReference type="Gene3D" id="2.60.40.1180">
    <property type="entry name" value="Golgi alpha-mannosidase II"/>
    <property type="match status" value="1"/>
</dbReference>
<dbReference type="FunFam" id="3.20.20.70:FF:000177">
    <property type="entry name" value="Alpha-galactosidase"/>
    <property type="match status" value="1"/>
</dbReference>
<keyword evidence="10 13" id="KW-1015">Disulfide bond</keyword>
<dbReference type="PROSITE" id="PS50231">
    <property type="entry name" value="RICIN_B_LECTIN"/>
    <property type="match status" value="1"/>
</dbReference>
<evidence type="ECO:0000313" key="16">
    <source>
        <dbReference type="EMBL" id="TVY35999.1"/>
    </source>
</evidence>
<evidence type="ECO:0000256" key="8">
    <source>
        <dbReference type="ARBA" id="ARBA00022734"/>
    </source>
</evidence>
<dbReference type="EMBL" id="QGMI01000889">
    <property type="protein sequence ID" value="TVY35999.1"/>
    <property type="molecule type" value="Genomic_DNA"/>
</dbReference>
<comment type="similarity">
    <text evidence="4 13">Belongs to the glycosyl hydrolase 27 family.</text>
</comment>
<evidence type="ECO:0000256" key="11">
    <source>
        <dbReference type="ARBA" id="ARBA00023180"/>
    </source>
</evidence>
<evidence type="ECO:0000256" key="7">
    <source>
        <dbReference type="ARBA" id="ARBA00022729"/>
    </source>
</evidence>
<dbReference type="InterPro" id="IPR035992">
    <property type="entry name" value="Ricin_B-like_lectins"/>
</dbReference>
<keyword evidence="12 13" id="KW-0326">Glycosidase</keyword>
<evidence type="ECO:0000256" key="1">
    <source>
        <dbReference type="ARBA" id="ARBA00001255"/>
    </source>
</evidence>
<keyword evidence="9 13" id="KW-0378">Hydrolase</keyword>
<dbReference type="GO" id="GO:0030246">
    <property type="term" value="F:carbohydrate binding"/>
    <property type="evidence" value="ECO:0007669"/>
    <property type="project" value="UniProtKB-KW"/>
</dbReference>
<comment type="function">
    <text evidence="2">Hydrolyzes a variety of simple alpha-D-galactoside as well as more complex molecules such as oligosaccharides and polysaccharides.</text>
</comment>
<evidence type="ECO:0000256" key="9">
    <source>
        <dbReference type="ARBA" id="ARBA00022801"/>
    </source>
</evidence>
<protein>
    <recommendedName>
        <fullName evidence="5 13">Alpha-galactosidase</fullName>
        <ecNumber evidence="5 13">3.2.1.22</ecNumber>
    </recommendedName>
    <alternativeName>
        <fullName evidence="13">Melibiase</fullName>
    </alternativeName>
</protein>
<evidence type="ECO:0000256" key="10">
    <source>
        <dbReference type="ARBA" id="ARBA00023157"/>
    </source>
</evidence>
<dbReference type="GO" id="GO:0005975">
    <property type="term" value="P:carbohydrate metabolic process"/>
    <property type="evidence" value="ECO:0007669"/>
    <property type="project" value="InterPro"/>
</dbReference>
<dbReference type="SUPFAM" id="SSF50370">
    <property type="entry name" value="Ricin B-like lectins"/>
    <property type="match status" value="1"/>
</dbReference>
<dbReference type="Pfam" id="PF17801">
    <property type="entry name" value="Melibiase_C"/>
    <property type="match status" value="1"/>
</dbReference>
<dbReference type="AlphaFoldDB" id="A0A8H8RIA8"/>
<reference evidence="16 17" key="1">
    <citation type="submission" date="2018-05" db="EMBL/GenBank/DDBJ databases">
        <title>Genome sequencing and assembly of the regulated plant pathogen Lachnellula willkommii and related sister species for the development of diagnostic species identification markers.</title>
        <authorList>
            <person name="Giroux E."/>
            <person name="Bilodeau G."/>
        </authorList>
    </citation>
    <scope>NUCLEOTIDE SEQUENCE [LARGE SCALE GENOMIC DNA]</scope>
    <source>
        <strain evidence="16 17">CBS 160.35</strain>
    </source>
</reference>
<dbReference type="PANTHER" id="PTHR11452">
    <property type="entry name" value="ALPHA-GALACTOSIDASE/ALPHA-N-ACETYLGALACTOSAMINIDASE"/>
    <property type="match status" value="1"/>
</dbReference>
<keyword evidence="8" id="KW-0430">Lectin</keyword>
<evidence type="ECO:0000256" key="2">
    <source>
        <dbReference type="ARBA" id="ARBA00003969"/>
    </source>
</evidence>
<dbReference type="InterPro" id="IPR002241">
    <property type="entry name" value="Glyco_hydro_27"/>
</dbReference>
<proteinExistence type="inferred from homology"/>
<evidence type="ECO:0000259" key="15">
    <source>
        <dbReference type="Pfam" id="PF17801"/>
    </source>
</evidence>
<keyword evidence="17" id="KW-1185">Reference proteome</keyword>
<evidence type="ECO:0000256" key="3">
    <source>
        <dbReference type="ARBA" id="ARBA00004613"/>
    </source>
</evidence>
<organism evidence="16 17">
    <name type="scientific">Lachnellula occidentalis</name>
    <dbReference type="NCBI Taxonomy" id="215460"/>
    <lineage>
        <taxon>Eukaryota</taxon>
        <taxon>Fungi</taxon>
        <taxon>Dikarya</taxon>
        <taxon>Ascomycota</taxon>
        <taxon>Pezizomycotina</taxon>
        <taxon>Leotiomycetes</taxon>
        <taxon>Helotiales</taxon>
        <taxon>Lachnaceae</taxon>
        <taxon>Lachnellula</taxon>
    </lineage>
</organism>
<evidence type="ECO:0000256" key="4">
    <source>
        <dbReference type="ARBA" id="ARBA00009743"/>
    </source>
</evidence>
<dbReference type="Proteomes" id="UP000443090">
    <property type="component" value="Unassembled WGS sequence"/>
</dbReference>
<dbReference type="EC" id="3.2.1.22" evidence="5 13"/>
<gene>
    <name evidence="16" type="primary">aglA</name>
    <name evidence="16" type="ORF">LOCC1_G007229</name>
</gene>
<evidence type="ECO:0000259" key="14">
    <source>
        <dbReference type="Pfam" id="PF00652"/>
    </source>
</evidence>
<dbReference type="InterPro" id="IPR041233">
    <property type="entry name" value="Melibiase_C"/>
</dbReference>
<dbReference type="CDD" id="cd14792">
    <property type="entry name" value="GH27"/>
    <property type="match status" value="1"/>
</dbReference>
<dbReference type="OrthoDB" id="5795902at2759"/>
<dbReference type="SUPFAM" id="SSF51011">
    <property type="entry name" value="Glycosyl hydrolase domain"/>
    <property type="match status" value="1"/>
</dbReference>
<dbReference type="GO" id="GO:0005576">
    <property type="term" value="C:extracellular region"/>
    <property type="evidence" value="ECO:0007669"/>
    <property type="project" value="UniProtKB-SubCell"/>
</dbReference>
<comment type="catalytic activity">
    <reaction evidence="1 13">
        <text>Hydrolysis of terminal, non-reducing alpha-D-galactose residues in alpha-D-galactosides, including galactose oligosaccharides, galactomannans and galactolipids.</text>
        <dbReference type="EC" id="3.2.1.22"/>
    </reaction>
</comment>
<dbReference type="GO" id="GO:0004557">
    <property type="term" value="F:alpha-galactosidase activity"/>
    <property type="evidence" value="ECO:0007669"/>
    <property type="project" value="UniProtKB-EC"/>
</dbReference>
<dbReference type="PANTHER" id="PTHR11452:SF91">
    <property type="entry name" value="ALPHA-GALACTOSIDASE A-RELATED"/>
    <property type="match status" value="1"/>
</dbReference>
<dbReference type="InterPro" id="IPR013785">
    <property type="entry name" value="Aldolase_TIM"/>
</dbReference>
<dbReference type="PRINTS" id="PR00740">
    <property type="entry name" value="GLHYDRLASE27"/>
</dbReference>
<sequence length="631" mass="70080">MTRAWLSYRYLPIDVRVDPHSAFGLDLHPHMNRNVPTIAGRFQPNWSRAVSKGWTYLQQRWELYCATGSMVDGFRSAQRMPWLSSSKILEFFLQTSRQLALSDNPTSILRSFILYIQIQALTSANHGFNDWAALECGLNESVFIDTAHAMVDNGLLAAGYNRINLDDCWSNFDRAANGSMVWNSEKFPSGLPWLTSYLKSLGFTAGIYTDAGNLSCGGYPGAYGYEELDANTFASWGFEYLKLDGCNMPTGTEAEYKEVYGLWHSILSKMAKPMVFSESAPAYFAEESNLTDWYTVMGWVPEYGQLARHSKDVLVWNSTLTWPNITGWESIMFNYGQEVRLARYQKPGYYNDPDFLNVDHFDLTLDEKKSHFAIWSSLSAPLIISAWIPGLSAEELEYLTNKDIIAVNQDPLALQCTLVSQDETWDVLTKDLANGDRLLTVINKGATTASQSFSFEKIGIPTVLAAFVKDLWTGASAFEWGQVTAINVPSHGTAVFRISAERGSCDSLPTGMVFNTYSLTTLTASKAGLSWANATADDGQTWQTGPDNTLKPLSDTNTCLEDLGNGKVDLASCNGRASQKWDYLYSGNVKSRSSNDCLTETDHEEVVTSQCLYEVNSQVFGLPSGIAINGS</sequence>
<keyword evidence="7" id="KW-0732">Signal</keyword>
<dbReference type="InterPro" id="IPR017853">
    <property type="entry name" value="GH"/>
</dbReference>
<dbReference type="SUPFAM" id="SSF51445">
    <property type="entry name" value="(Trans)glycosidases"/>
    <property type="match status" value="1"/>
</dbReference>
<comment type="subcellular location">
    <subcellularLocation>
        <location evidence="3">Secreted</location>
    </subcellularLocation>
</comment>
<dbReference type="InterPro" id="IPR013780">
    <property type="entry name" value="Glyco_hydro_b"/>
</dbReference>
<dbReference type="Gene3D" id="3.20.20.70">
    <property type="entry name" value="Aldolase class I"/>
    <property type="match status" value="1"/>
</dbReference>
<evidence type="ECO:0000256" key="13">
    <source>
        <dbReference type="RuleBase" id="RU361168"/>
    </source>
</evidence>
<evidence type="ECO:0000256" key="12">
    <source>
        <dbReference type="ARBA" id="ARBA00023295"/>
    </source>
</evidence>
<dbReference type="Pfam" id="PF16499">
    <property type="entry name" value="Melibiase_2"/>
    <property type="match status" value="1"/>
</dbReference>
<evidence type="ECO:0000313" key="17">
    <source>
        <dbReference type="Proteomes" id="UP000443090"/>
    </source>
</evidence>
<accession>A0A8H8RIA8</accession>
<dbReference type="Pfam" id="PF00652">
    <property type="entry name" value="Ricin_B_lectin"/>
    <property type="match status" value="1"/>
</dbReference>
<feature type="domain" description="Alpha galactosidase C-terminal" evidence="15">
    <location>
        <begin position="423"/>
        <end position="498"/>
    </location>
</feature>
<keyword evidence="11" id="KW-0325">Glycoprotein</keyword>
<dbReference type="InterPro" id="IPR000772">
    <property type="entry name" value="Ricin_B_lectin"/>
</dbReference>
<keyword evidence="6" id="KW-0964">Secreted</keyword>
<dbReference type="Gene3D" id="2.80.10.50">
    <property type="match status" value="1"/>
</dbReference>
<feature type="domain" description="Ricin B lectin" evidence="14">
    <location>
        <begin position="533"/>
        <end position="619"/>
    </location>
</feature>
<comment type="caution">
    <text evidence="16">The sequence shown here is derived from an EMBL/GenBank/DDBJ whole genome shotgun (WGS) entry which is preliminary data.</text>
</comment>